<evidence type="ECO:0000256" key="2">
    <source>
        <dbReference type="PIRSR" id="PIRSR005962-1"/>
    </source>
</evidence>
<keyword evidence="2" id="KW-0464">Manganese</keyword>
<reference evidence="4 5" key="1">
    <citation type="submission" date="2018-04" db="EMBL/GenBank/DDBJ databases">
        <title>Thalassorhabdus spongiae gen. nov., sp. nov., isolated from a marine sponge in South-West Iceland.</title>
        <authorList>
            <person name="Knobloch S."/>
            <person name="Daussin A."/>
            <person name="Johannsson R."/>
            <person name="Marteinsson V.T."/>
        </authorList>
    </citation>
    <scope>NUCLEOTIDE SEQUENCE [LARGE SCALE GENOMIC DNA]</scope>
    <source>
        <strain evidence="4 5">Hp12</strain>
    </source>
</reference>
<dbReference type="InterPro" id="IPR036264">
    <property type="entry name" value="Bact_exopeptidase_dim_dom"/>
</dbReference>
<proteinExistence type="predicted"/>
<dbReference type="PANTHER" id="PTHR11014">
    <property type="entry name" value="PEPTIDASE M20 FAMILY MEMBER"/>
    <property type="match status" value="1"/>
</dbReference>
<dbReference type="OrthoDB" id="9777385at2"/>
<keyword evidence="2" id="KW-0479">Metal-binding</keyword>
<dbReference type="Pfam" id="PF01546">
    <property type="entry name" value="Peptidase_M20"/>
    <property type="match status" value="1"/>
</dbReference>
<organism evidence="4 5">
    <name type="scientific">Pelagibaculum spongiae</name>
    <dbReference type="NCBI Taxonomy" id="2080658"/>
    <lineage>
        <taxon>Bacteria</taxon>
        <taxon>Pseudomonadati</taxon>
        <taxon>Pseudomonadota</taxon>
        <taxon>Gammaproteobacteria</taxon>
        <taxon>Oceanospirillales</taxon>
        <taxon>Pelagibaculum</taxon>
    </lineage>
</organism>
<dbReference type="Proteomes" id="UP000244906">
    <property type="component" value="Unassembled WGS sequence"/>
</dbReference>
<gene>
    <name evidence="4" type="ORF">DC094_14635</name>
</gene>
<comment type="caution">
    <text evidence="4">The sequence shown here is derived from an EMBL/GenBank/DDBJ whole genome shotgun (WGS) entry which is preliminary data.</text>
</comment>
<sequence>MRQWRHDFHAHPETAFEEHRTAAKVAELLKSFGIEVHTGLAKTGVVGVLDGNISSDRCIGLRADMDALNLQELNQFKHCSTHQGKMHGCGHDGHTAMLLGAACYLAEHRDFAGRVVFIFQPAEEGENGAEVMCQDGLFDLFPVDAIYGIHNWPGVPTGSFAIHQTAVMASMDVFDIEITGRGSHGAMPHAGVDPVVVAGQLITSLQSIVGRSLDPQKASVVSITQMQGGDAYNVIPESVTLSGTCRTFCAETQDKIEHRMQQHVEHICEAYGATGKLNYRRISPATINQPEHANICINTALSLVSTEQVITDLQPSMASEDFSFMLQRKPGAYFWLGNGNHEQSKGLHNPYYDFNDEILPLGASFWIALAKLNN</sequence>
<feature type="binding site" evidence="2">
    <location>
        <position position="89"/>
    </location>
    <ligand>
        <name>Mn(2+)</name>
        <dbReference type="ChEBI" id="CHEBI:29035"/>
        <label>2</label>
    </ligand>
</feature>
<dbReference type="NCBIfam" id="TIGR01891">
    <property type="entry name" value="amidohydrolases"/>
    <property type="match status" value="1"/>
</dbReference>
<dbReference type="GO" id="GO:0046872">
    <property type="term" value="F:metal ion binding"/>
    <property type="evidence" value="ECO:0007669"/>
    <property type="project" value="UniProtKB-KW"/>
</dbReference>
<dbReference type="FunFam" id="3.30.70.360:FF:000001">
    <property type="entry name" value="N-acetyldiaminopimelate deacetylase"/>
    <property type="match status" value="1"/>
</dbReference>
<dbReference type="InterPro" id="IPR002933">
    <property type="entry name" value="Peptidase_M20"/>
</dbReference>
<keyword evidence="1 4" id="KW-0378">Hydrolase</keyword>
<dbReference type="PIRSF" id="PIRSF005962">
    <property type="entry name" value="Pept_M20D_amidohydro"/>
    <property type="match status" value="1"/>
</dbReference>
<feature type="binding site" evidence="2">
    <location>
        <position position="348"/>
    </location>
    <ligand>
        <name>Mn(2+)</name>
        <dbReference type="ChEBI" id="CHEBI:29035"/>
        <label>2</label>
    </ligand>
</feature>
<dbReference type="SUPFAM" id="SSF55031">
    <property type="entry name" value="Bacterial exopeptidase dimerisation domain"/>
    <property type="match status" value="1"/>
</dbReference>
<accession>A0A2V1GYP3</accession>
<dbReference type="Gene3D" id="3.40.630.10">
    <property type="entry name" value="Zn peptidases"/>
    <property type="match status" value="1"/>
</dbReference>
<keyword evidence="5" id="KW-1185">Reference proteome</keyword>
<feature type="domain" description="Peptidase M20 dimerisation" evidence="3">
    <location>
        <begin position="174"/>
        <end position="270"/>
    </location>
</feature>
<evidence type="ECO:0000313" key="5">
    <source>
        <dbReference type="Proteomes" id="UP000244906"/>
    </source>
</evidence>
<name>A0A2V1GYP3_9GAMM</name>
<dbReference type="CDD" id="cd05666">
    <property type="entry name" value="M20_Acy1-like"/>
    <property type="match status" value="1"/>
</dbReference>
<dbReference type="InterPro" id="IPR017439">
    <property type="entry name" value="Amidohydrolase"/>
</dbReference>
<dbReference type="AlphaFoldDB" id="A0A2V1GYP3"/>
<dbReference type="Pfam" id="PF07687">
    <property type="entry name" value="M20_dimer"/>
    <property type="match status" value="1"/>
</dbReference>
<dbReference type="InterPro" id="IPR011650">
    <property type="entry name" value="Peptidase_M20_dimer"/>
</dbReference>
<evidence type="ECO:0000313" key="4">
    <source>
        <dbReference type="EMBL" id="PVZ67804.1"/>
    </source>
</evidence>
<evidence type="ECO:0000259" key="3">
    <source>
        <dbReference type="Pfam" id="PF07687"/>
    </source>
</evidence>
<dbReference type="GO" id="GO:0019877">
    <property type="term" value="P:diaminopimelate biosynthetic process"/>
    <property type="evidence" value="ECO:0007669"/>
    <property type="project" value="UniProtKB-ARBA"/>
</dbReference>
<dbReference type="Gene3D" id="3.30.70.360">
    <property type="match status" value="1"/>
</dbReference>
<dbReference type="SUPFAM" id="SSF53187">
    <property type="entry name" value="Zn-dependent exopeptidases"/>
    <property type="match status" value="1"/>
</dbReference>
<dbReference type="EMBL" id="QDDL01000006">
    <property type="protein sequence ID" value="PVZ67804.1"/>
    <property type="molecule type" value="Genomic_DNA"/>
</dbReference>
<dbReference type="GO" id="GO:0050118">
    <property type="term" value="F:N-acetyldiaminopimelate deacetylase activity"/>
    <property type="evidence" value="ECO:0007669"/>
    <property type="project" value="UniProtKB-ARBA"/>
</dbReference>
<feature type="binding site" evidence="2">
    <location>
        <position position="91"/>
    </location>
    <ligand>
        <name>Mn(2+)</name>
        <dbReference type="ChEBI" id="CHEBI:29035"/>
        <label>2</label>
    </ligand>
</feature>
<evidence type="ECO:0000256" key="1">
    <source>
        <dbReference type="ARBA" id="ARBA00022801"/>
    </source>
</evidence>
<comment type="cofactor">
    <cofactor evidence="2">
        <name>Mn(2+)</name>
        <dbReference type="ChEBI" id="CHEBI:29035"/>
    </cofactor>
    <text evidence="2">The Mn(2+) ion enhances activity.</text>
</comment>
<feature type="binding site" evidence="2">
    <location>
        <position position="124"/>
    </location>
    <ligand>
        <name>Mn(2+)</name>
        <dbReference type="ChEBI" id="CHEBI:29035"/>
        <label>2</label>
    </ligand>
</feature>
<protein>
    <submittedName>
        <fullName evidence="4">Amidohydrolase</fullName>
    </submittedName>
</protein>
<feature type="binding site" evidence="2">
    <location>
        <position position="150"/>
    </location>
    <ligand>
        <name>Mn(2+)</name>
        <dbReference type="ChEBI" id="CHEBI:29035"/>
        <label>2</label>
    </ligand>
</feature>
<dbReference type="PANTHER" id="PTHR11014:SF63">
    <property type="entry name" value="METALLOPEPTIDASE, PUTATIVE (AFU_ORTHOLOGUE AFUA_6G09600)-RELATED"/>
    <property type="match status" value="1"/>
</dbReference>